<feature type="signal peptide" evidence="1">
    <location>
        <begin position="1"/>
        <end position="21"/>
    </location>
</feature>
<dbReference type="Gene3D" id="3.40.50.2300">
    <property type="match status" value="2"/>
</dbReference>
<feature type="chain" id="PRO_5015356826" evidence="1">
    <location>
        <begin position="22"/>
        <end position="326"/>
    </location>
</feature>
<dbReference type="Pfam" id="PF04392">
    <property type="entry name" value="ABC_sub_bind"/>
    <property type="match status" value="1"/>
</dbReference>
<dbReference type="RefSeq" id="WP_082860733.1">
    <property type="nucleotide sequence ID" value="NZ_CP015285.1"/>
</dbReference>
<dbReference type="AlphaFoldDB" id="A0A160JIT7"/>
<dbReference type="KEGG" id="ahu:A6A40_05445"/>
<dbReference type="PANTHER" id="PTHR35271">
    <property type="entry name" value="ABC TRANSPORTER, SUBSTRATE-BINDING LIPOPROTEIN-RELATED"/>
    <property type="match status" value="1"/>
</dbReference>
<evidence type="ECO:0000256" key="1">
    <source>
        <dbReference type="SAM" id="SignalP"/>
    </source>
</evidence>
<keyword evidence="3" id="KW-1185">Reference proteome</keyword>
<evidence type="ECO:0000313" key="3">
    <source>
        <dbReference type="Proteomes" id="UP000077405"/>
    </source>
</evidence>
<dbReference type="InterPro" id="IPR007487">
    <property type="entry name" value="ABC_transpt-TYRBP-like"/>
</dbReference>
<dbReference type="OrthoDB" id="9776955at2"/>
<dbReference type="STRING" id="1226968.A6A40_05445"/>
<keyword evidence="1" id="KW-0732">Signal</keyword>
<protein>
    <submittedName>
        <fullName evidence="2">ABC transporter permease</fullName>
    </submittedName>
</protein>
<evidence type="ECO:0000313" key="2">
    <source>
        <dbReference type="EMBL" id="ANC93089.2"/>
    </source>
</evidence>
<dbReference type="InterPro" id="IPR028082">
    <property type="entry name" value="Peripla_BP_I"/>
</dbReference>
<name>A0A160JIT7_9PROT</name>
<organism evidence="2 3">
    <name type="scientific">Azospirillum humicireducens</name>
    <dbReference type="NCBI Taxonomy" id="1226968"/>
    <lineage>
        <taxon>Bacteria</taxon>
        <taxon>Pseudomonadati</taxon>
        <taxon>Pseudomonadota</taxon>
        <taxon>Alphaproteobacteria</taxon>
        <taxon>Rhodospirillales</taxon>
        <taxon>Azospirillaceae</taxon>
        <taxon>Azospirillum</taxon>
    </lineage>
</organism>
<sequence length="326" mass="33479">MSFTRLLCAAAALAAFVGPFAAPVEALAQSKTVAITAIVQHPALDATRDGVVEALKDAGFVQGQNLKVEYQSAQGNPATAAQIARQFAGSRPDVIVPISTPSAQAVAAATRDIPVVFTAVTDPISAQMVKSMDKPGANITGLSDMAPVAEHVALIREIVPQAKRIGVLYNPGEPNSVVLVKALKDEAAKAGLSVVEASVPKSSDAQPAVRSLVGKADAVYIPLDNTVVSALESVIAVGQQAKLPIFSADTDSVARGTVASIGFDYFQVGKQTGAIVARVLKGEKPGDLPVELARGTDLFVNPKSAAAMGVTLPDAVVKRATKVVGQ</sequence>
<accession>A0A160JIT7</accession>
<proteinExistence type="predicted"/>
<dbReference type="SUPFAM" id="SSF53822">
    <property type="entry name" value="Periplasmic binding protein-like I"/>
    <property type="match status" value="1"/>
</dbReference>
<dbReference type="EMBL" id="CP015285">
    <property type="protein sequence ID" value="ANC93089.2"/>
    <property type="molecule type" value="Genomic_DNA"/>
</dbReference>
<reference evidence="2 3" key="1">
    <citation type="journal article" date="2013" name="Int. J. Syst. Evol. Microbiol.">
        <title>Azospirillum humicireducens sp. nov., a nitrogen-fixing bacterium isolated from a microbial fuel cell.</title>
        <authorList>
            <person name="Zhou S."/>
            <person name="Han L."/>
            <person name="Wang Y."/>
            <person name="Yang G."/>
            <person name="Zhuang L."/>
            <person name="Hu P."/>
        </authorList>
    </citation>
    <scope>NUCLEOTIDE SEQUENCE [LARGE SCALE GENOMIC DNA]</scope>
    <source>
        <strain evidence="2 3">SgZ-5</strain>
    </source>
</reference>
<dbReference type="PANTHER" id="PTHR35271:SF1">
    <property type="entry name" value="ABC TRANSPORTER, SUBSTRATE-BINDING LIPOPROTEIN"/>
    <property type="match status" value="1"/>
</dbReference>
<gene>
    <name evidence="2" type="ORF">A6A40_05445</name>
</gene>
<dbReference type="Proteomes" id="UP000077405">
    <property type="component" value="Chromosome"/>
</dbReference>
<dbReference type="CDD" id="cd06325">
    <property type="entry name" value="PBP1_ABC_unchar_transporter"/>
    <property type="match status" value="1"/>
</dbReference>